<dbReference type="Proteomes" id="UP000628109">
    <property type="component" value="Unassembled WGS sequence"/>
</dbReference>
<keyword evidence="3" id="KW-1185">Reference proteome</keyword>
<accession>A0ABQ1F0A9</accession>
<name>A0ABQ1F0A9_SPHSA</name>
<evidence type="ECO:0000256" key="1">
    <source>
        <dbReference type="SAM" id="MobiDB-lite"/>
    </source>
</evidence>
<protein>
    <submittedName>
        <fullName evidence="2">Uncharacterized protein</fullName>
    </submittedName>
</protein>
<gene>
    <name evidence="2" type="ORF">GCM10019071_25470</name>
</gene>
<evidence type="ECO:0000313" key="3">
    <source>
        <dbReference type="Proteomes" id="UP000628109"/>
    </source>
</evidence>
<proteinExistence type="predicted"/>
<evidence type="ECO:0000313" key="2">
    <source>
        <dbReference type="EMBL" id="GFZ94104.1"/>
    </source>
</evidence>
<sequence length="58" mass="6588">MVIMMPVAVVHEEMHCGAGQKEKIGSQSKNMSPMLARRVEQQSRQNGNREHERHIAGF</sequence>
<feature type="region of interest" description="Disordered" evidence="1">
    <location>
        <begin position="18"/>
        <end position="58"/>
    </location>
</feature>
<organism evidence="2 3">
    <name type="scientific">Sphingobium fuliginis (strain ATCC 27551)</name>
    <dbReference type="NCBI Taxonomy" id="336203"/>
    <lineage>
        <taxon>Bacteria</taxon>
        <taxon>Pseudomonadati</taxon>
        <taxon>Pseudomonadota</taxon>
        <taxon>Alphaproteobacteria</taxon>
        <taxon>Sphingomonadales</taxon>
        <taxon>Sphingomonadaceae</taxon>
        <taxon>Sphingobium</taxon>
    </lineage>
</organism>
<reference evidence="3" key="1">
    <citation type="journal article" date="2019" name="Int. J. Syst. Evol. Microbiol.">
        <title>The Global Catalogue of Microorganisms (GCM) 10K type strain sequencing project: providing services to taxonomists for standard genome sequencing and annotation.</title>
        <authorList>
            <consortium name="The Broad Institute Genomics Platform"/>
            <consortium name="The Broad Institute Genome Sequencing Center for Infectious Disease"/>
            <person name="Wu L."/>
            <person name="Ma J."/>
        </authorList>
    </citation>
    <scope>NUCLEOTIDE SEQUENCE [LARGE SCALE GENOMIC DNA]</scope>
    <source>
        <strain evidence="3">CCM 7327</strain>
    </source>
</reference>
<dbReference type="EMBL" id="BMDU01000005">
    <property type="protein sequence ID" value="GFZ94104.1"/>
    <property type="molecule type" value="Genomic_DNA"/>
</dbReference>
<feature type="compositionally biased region" description="Basic and acidic residues" evidence="1">
    <location>
        <begin position="37"/>
        <end position="58"/>
    </location>
</feature>
<comment type="caution">
    <text evidence="2">The sequence shown here is derived from an EMBL/GenBank/DDBJ whole genome shotgun (WGS) entry which is preliminary data.</text>
</comment>